<evidence type="ECO:0000256" key="1">
    <source>
        <dbReference type="SAM" id="SignalP"/>
    </source>
</evidence>
<keyword evidence="3" id="KW-1185">Reference proteome</keyword>
<dbReference type="RefSeq" id="XP_070894874.1">
    <property type="nucleotide sequence ID" value="XM_071036999.1"/>
</dbReference>
<evidence type="ECO:0000313" key="3">
    <source>
        <dbReference type="Proteomes" id="UP001610444"/>
    </source>
</evidence>
<reference evidence="2 3" key="1">
    <citation type="submission" date="2024-07" db="EMBL/GenBank/DDBJ databases">
        <title>Section-level genome sequencing and comparative genomics of Aspergillus sections Usti and Cavernicolus.</title>
        <authorList>
            <consortium name="Lawrence Berkeley National Laboratory"/>
            <person name="Nybo J.L."/>
            <person name="Vesth T.C."/>
            <person name="Theobald S."/>
            <person name="Frisvad J.C."/>
            <person name="Larsen T.O."/>
            <person name="Kjaerboelling I."/>
            <person name="Rothschild-Mancinelli K."/>
            <person name="Lyhne E.K."/>
            <person name="Kogle M.E."/>
            <person name="Barry K."/>
            <person name="Clum A."/>
            <person name="Na H."/>
            <person name="Ledsgaard L."/>
            <person name="Lin J."/>
            <person name="Lipzen A."/>
            <person name="Kuo A."/>
            <person name="Riley R."/>
            <person name="Mondo S."/>
            <person name="LaButti K."/>
            <person name="Haridas S."/>
            <person name="Pangalinan J."/>
            <person name="Salamov A.A."/>
            <person name="Simmons B.A."/>
            <person name="Magnuson J.K."/>
            <person name="Chen J."/>
            <person name="Drula E."/>
            <person name="Henrissat B."/>
            <person name="Wiebenga A."/>
            <person name="Lubbers R.J."/>
            <person name="Gomes A.C."/>
            <person name="Macurrencykelacurrency M.R."/>
            <person name="Stajich J."/>
            <person name="Grigoriev I.V."/>
            <person name="Mortensen U.H."/>
            <person name="De vries R.P."/>
            <person name="Baker S.E."/>
            <person name="Andersen M.R."/>
        </authorList>
    </citation>
    <scope>NUCLEOTIDE SEQUENCE [LARGE SCALE GENOMIC DNA]</scope>
    <source>
        <strain evidence="2 3">CBS 756.74</strain>
    </source>
</reference>
<dbReference type="GeneID" id="98152163"/>
<evidence type="ECO:0000313" key="2">
    <source>
        <dbReference type="EMBL" id="KAL2842063.1"/>
    </source>
</evidence>
<proteinExistence type="predicted"/>
<dbReference type="Pfam" id="PF13668">
    <property type="entry name" value="Ferritin_2"/>
    <property type="match status" value="1"/>
</dbReference>
<protein>
    <submittedName>
        <fullName evidence="2">Uncharacterized protein</fullName>
    </submittedName>
</protein>
<feature type="chain" id="PRO_5045752924" evidence="1">
    <location>
        <begin position="20"/>
        <end position="212"/>
    </location>
</feature>
<organism evidence="2 3">
    <name type="scientific">Aspergillus pseudodeflectus</name>
    <dbReference type="NCBI Taxonomy" id="176178"/>
    <lineage>
        <taxon>Eukaryota</taxon>
        <taxon>Fungi</taxon>
        <taxon>Dikarya</taxon>
        <taxon>Ascomycota</taxon>
        <taxon>Pezizomycotina</taxon>
        <taxon>Eurotiomycetes</taxon>
        <taxon>Eurotiomycetidae</taxon>
        <taxon>Eurotiales</taxon>
        <taxon>Aspergillaceae</taxon>
        <taxon>Aspergillus</taxon>
        <taxon>Aspergillus subgen. Nidulantes</taxon>
    </lineage>
</organism>
<feature type="signal peptide" evidence="1">
    <location>
        <begin position="1"/>
        <end position="19"/>
    </location>
</feature>
<gene>
    <name evidence="2" type="ORF">BJX68DRAFT_168176</name>
</gene>
<dbReference type="EMBL" id="JBFXLR010000053">
    <property type="protein sequence ID" value="KAL2842063.1"/>
    <property type="molecule type" value="Genomic_DNA"/>
</dbReference>
<comment type="caution">
    <text evidence="2">The sequence shown here is derived from an EMBL/GenBank/DDBJ whole genome shotgun (WGS) entry which is preliminary data.</text>
</comment>
<sequence length="212" mass="22826">MHFLPLVTLLSSTLSTAIAASCSNCSPTSPDGKVLQYAWAIQVFSYAFYETNAINKTDFSSALNNSAANYSSNLEGIKRQNLLGAAQVETLGSNISDFQQPKCNFSIPTPSNASTYVFQAWYWENTLAGAFIGLAKFTQTPIVSQLLSWLSVQHATHATYIASFNVPTVFEANGSSTIPILPPDRVLSTEKDDLMLGNILDGCVVAPNPPCS</sequence>
<accession>A0ABR4JPU8</accession>
<dbReference type="Proteomes" id="UP001610444">
    <property type="component" value="Unassembled WGS sequence"/>
</dbReference>
<keyword evidence="1" id="KW-0732">Signal</keyword>
<name>A0ABR4JPU8_9EURO</name>